<dbReference type="Gene3D" id="1.20.1080.10">
    <property type="entry name" value="Glycerol uptake facilitator protein"/>
    <property type="match status" value="1"/>
</dbReference>
<name>A0AAD9JIQ0_9ANNE</name>
<gene>
    <name evidence="10" type="ORF">LSH36_288g01043</name>
</gene>
<evidence type="ECO:0000313" key="11">
    <source>
        <dbReference type="Proteomes" id="UP001208570"/>
    </source>
</evidence>
<comment type="subcellular location">
    <subcellularLocation>
        <location evidence="1">Cell membrane</location>
        <topology evidence="1">Multi-pass membrane protein</topology>
    </subcellularLocation>
</comment>
<evidence type="ECO:0000256" key="1">
    <source>
        <dbReference type="ARBA" id="ARBA00004651"/>
    </source>
</evidence>
<comment type="similarity">
    <text evidence="2 8">Belongs to the MIP/aquaporin (TC 1.A.8) family.</text>
</comment>
<feature type="transmembrane region" description="Helical" evidence="9">
    <location>
        <begin position="143"/>
        <end position="163"/>
    </location>
</feature>
<evidence type="ECO:0000256" key="8">
    <source>
        <dbReference type="RuleBase" id="RU000477"/>
    </source>
</evidence>
<dbReference type="EMBL" id="JAODUP010000288">
    <property type="protein sequence ID" value="KAK2153717.1"/>
    <property type="molecule type" value="Genomic_DNA"/>
</dbReference>
<dbReference type="Pfam" id="PF00230">
    <property type="entry name" value="MIP"/>
    <property type="match status" value="1"/>
</dbReference>
<dbReference type="Proteomes" id="UP001208570">
    <property type="component" value="Unassembled WGS sequence"/>
</dbReference>
<dbReference type="InterPro" id="IPR000425">
    <property type="entry name" value="MIP"/>
</dbReference>
<reference evidence="10" key="1">
    <citation type="journal article" date="2023" name="Mol. Biol. Evol.">
        <title>Third-Generation Sequencing Reveals the Adaptive Role of the Epigenome in Three Deep-Sea Polychaetes.</title>
        <authorList>
            <person name="Perez M."/>
            <person name="Aroh O."/>
            <person name="Sun Y."/>
            <person name="Lan Y."/>
            <person name="Juniper S.K."/>
            <person name="Young C.R."/>
            <person name="Angers B."/>
            <person name="Qian P.Y."/>
        </authorList>
    </citation>
    <scope>NUCLEOTIDE SEQUENCE</scope>
    <source>
        <strain evidence="10">P08H-3</strain>
    </source>
</reference>
<keyword evidence="3 8" id="KW-0813">Transport</keyword>
<sequence>MEISCDRLSLSKIKTELKSLAFYRDLLAELLTTFFLTLSALSLGMTWGDKPYTGTVEQVGIGMMCTVCALAWSLGEFGGIHMNPSVTLALVLLSEITPSRALIYLVIQCIAAMAGTKFIQVVLPPLVTDHLKPTMLHPDVAEWQGFLIEGWLTFHLIFTVLGATDEKRKRDGYCIPPLIIAMTVATCIGCGFVSTGSSMNPAMTFGAAVVTDIWDNHWLYWVGPLSGSFLATLLYKFVFDILDNSNEKTCRAKHCWPRSSYTTKQMSNNLYNGHKDSSDDNLETTWI</sequence>
<evidence type="ECO:0000256" key="5">
    <source>
        <dbReference type="ARBA" id="ARBA00022692"/>
    </source>
</evidence>
<comment type="caution">
    <text evidence="10">The sequence shown here is derived from an EMBL/GenBank/DDBJ whole genome shotgun (WGS) entry which is preliminary data.</text>
</comment>
<evidence type="ECO:0000256" key="7">
    <source>
        <dbReference type="ARBA" id="ARBA00023136"/>
    </source>
</evidence>
<dbReference type="GO" id="GO:0015250">
    <property type="term" value="F:water channel activity"/>
    <property type="evidence" value="ECO:0007669"/>
    <property type="project" value="TreeGrafter"/>
</dbReference>
<feature type="transmembrane region" description="Helical" evidence="9">
    <location>
        <begin position="175"/>
        <end position="198"/>
    </location>
</feature>
<feature type="transmembrane region" description="Helical" evidence="9">
    <location>
        <begin position="59"/>
        <end position="80"/>
    </location>
</feature>
<keyword evidence="7 9" id="KW-0472">Membrane</keyword>
<dbReference type="GO" id="GO:0005886">
    <property type="term" value="C:plasma membrane"/>
    <property type="evidence" value="ECO:0007669"/>
    <property type="project" value="UniProtKB-SubCell"/>
</dbReference>
<dbReference type="InterPro" id="IPR022357">
    <property type="entry name" value="MIP_CS"/>
</dbReference>
<feature type="transmembrane region" description="Helical" evidence="9">
    <location>
        <begin position="101"/>
        <end position="123"/>
    </location>
</feature>
<accession>A0AAD9JIQ0</accession>
<evidence type="ECO:0000256" key="2">
    <source>
        <dbReference type="ARBA" id="ARBA00006175"/>
    </source>
</evidence>
<keyword evidence="5 8" id="KW-0812">Transmembrane</keyword>
<organism evidence="10 11">
    <name type="scientific">Paralvinella palmiformis</name>
    <dbReference type="NCBI Taxonomy" id="53620"/>
    <lineage>
        <taxon>Eukaryota</taxon>
        <taxon>Metazoa</taxon>
        <taxon>Spiralia</taxon>
        <taxon>Lophotrochozoa</taxon>
        <taxon>Annelida</taxon>
        <taxon>Polychaeta</taxon>
        <taxon>Sedentaria</taxon>
        <taxon>Canalipalpata</taxon>
        <taxon>Terebellida</taxon>
        <taxon>Terebelliformia</taxon>
        <taxon>Alvinellidae</taxon>
        <taxon>Paralvinella</taxon>
    </lineage>
</organism>
<feature type="transmembrane region" description="Helical" evidence="9">
    <location>
        <begin position="218"/>
        <end position="238"/>
    </location>
</feature>
<keyword evidence="6 9" id="KW-1133">Transmembrane helix</keyword>
<proteinExistence type="inferred from homology"/>
<dbReference type="InterPro" id="IPR023271">
    <property type="entry name" value="Aquaporin-like"/>
</dbReference>
<dbReference type="PANTHER" id="PTHR19139">
    <property type="entry name" value="AQUAPORIN TRANSPORTER"/>
    <property type="match status" value="1"/>
</dbReference>
<dbReference type="PRINTS" id="PR00783">
    <property type="entry name" value="MINTRINSICP"/>
</dbReference>
<evidence type="ECO:0000256" key="3">
    <source>
        <dbReference type="ARBA" id="ARBA00022448"/>
    </source>
</evidence>
<dbReference type="SUPFAM" id="SSF81338">
    <property type="entry name" value="Aquaporin-like"/>
    <property type="match status" value="1"/>
</dbReference>
<evidence type="ECO:0000256" key="6">
    <source>
        <dbReference type="ARBA" id="ARBA00022989"/>
    </source>
</evidence>
<dbReference type="PANTHER" id="PTHR19139:SF199">
    <property type="entry name" value="MIP17260P"/>
    <property type="match status" value="1"/>
</dbReference>
<dbReference type="PROSITE" id="PS00221">
    <property type="entry name" value="MIP"/>
    <property type="match status" value="1"/>
</dbReference>
<dbReference type="AlphaFoldDB" id="A0AAD9JIQ0"/>
<dbReference type="InterPro" id="IPR034294">
    <property type="entry name" value="Aquaporin_transptr"/>
</dbReference>
<evidence type="ECO:0008006" key="12">
    <source>
        <dbReference type="Google" id="ProtNLM"/>
    </source>
</evidence>
<feature type="transmembrane region" description="Helical" evidence="9">
    <location>
        <begin position="21"/>
        <end position="47"/>
    </location>
</feature>
<evidence type="ECO:0000256" key="4">
    <source>
        <dbReference type="ARBA" id="ARBA00022475"/>
    </source>
</evidence>
<protein>
    <recommendedName>
        <fullName evidence="12">Aquaporin</fullName>
    </recommendedName>
</protein>
<keyword evidence="11" id="KW-1185">Reference proteome</keyword>
<evidence type="ECO:0000313" key="10">
    <source>
        <dbReference type="EMBL" id="KAK2153717.1"/>
    </source>
</evidence>
<keyword evidence="4" id="KW-1003">Cell membrane</keyword>
<evidence type="ECO:0000256" key="9">
    <source>
        <dbReference type="SAM" id="Phobius"/>
    </source>
</evidence>